<feature type="compositionally biased region" description="Basic and acidic residues" evidence="10">
    <location>
        <begin position="804"/>
        <end position="823"/>
    </location>
</feature>
<evidence type="ECO:0000313" key="12">
    <source>
        <dbReference type="EMBL" id="CAE5962831.1"/>
    </source>
</evidence>
<evidence type="ECO:0000256" key="10">
    <source>
        <dbReference type="SAM" id="MobiDB-lite"/>
    </source>
</evidence>
<organism evidence="12 13">
    <name type="scientific">Arabidopsis arenosa</name>
    <name type="common">Sand rock-cress</name>
    <name type="synonym">Cardaminopsis arenosa</name>
    <dbReference type="NCBI Taxonomy" id="38785"/>
    <lineage>
        <taxon>Eukaryota</taxon>
        <taxon>Viridiplantae</taxon>
        <taxon>Streptophyta</taxon>
        <taxon>Embryophyta</taxon>
        <taxon>Tracheophyta</taxon>
        <taxon>Spermatophyta</taxon>
        <taxon>Magnoliopsida</taxon>
        <taxon>eudicotyledons</taxon>
        <taxon>Gunneridae</taxon>
        <taxon>Pentapetalae</taxon>
        <taxon>rosids</taxon>
        <taxon>malvids</taxon>
        <taxon>Brassicales</taxon>
        <taxon>Brassicaceae</taxon>
        <taxon>Camelineae</taxon>
        <taxon>Arabidopsis</taxon>
    </lineage>
</organism>
<feature type="compositionally biased region" description="Polar residues" evidence="10">
    <location>
        <begin position="2726"/>
        <end position="2739"/>
    </location>
</feature>
<feature type="compositionally biased region" description="Acidic residues" evidence="10">
    <location>
        <begin position="3110"/>
        <end position="3132"/>
    </location>
</feature>
<evidence type="ECO:0000256" key="1">
    <source>
        <dbReference type="ARBA" id="ARBA00001968"/>
    </source>
</evidence>
<dbReference type="FunFam" id="1.25.10.10:FF:000096">
    <property type="entry name" value="eIF-2-alpha kinase activator gcn1"/>
    <property type="match status" value="1"/>
</dbReference>
<comment type="subcellular location">
    <subcellularLocation>
        <location evidence="2">Cytoplasm</location>
        <location evidence="2">Cytoskeleton</location>
    </subcellularLocation>
</comment>
<feature type="repeat" description="HEAT" evidence="9">
    <location>
        <begin position="2212"/>
        <end position="2250"/>
    </location>
</feature>
<keyword evidence="13" id="KW-1185">Reference proteome</keyword>
<feature type="region of interest" description="Disordered" evidence="10">
    <location>
        <begin position="782"/>
        <end position="823"/>
    </location>
</feature>
<dbReference type="InterPro" id="IPR027806">
    <property type="entry name" value="HARBI1_dom"/>
</dbReference>
<dbReference type="InterPro" id="IPR034085">
    <property type="entry name" value="TOG"/>
</dbReference>
<feature type="repeat" description="HEAT" evidence="9">
    <location>
        <begin position="1640"/>
        <end position="1678"/>
    </location>
</feature>
<dbReference type="InterPro" id="IPR021133">
    <property type="entry name" value="HEAT_type_2"/>
</dbReference>
<reference evidence="12" key="1">
    <citation type="submission" date="2021-01" db="EMBL/GenBank/DDBJ databases">
        <authorList>
            <person name="Bezrukov I."/>
        </authorList>
    </citation>
    <scope>NUCLEOTIDE SEQUENCE</scope>
</reference>
<feature type="domain" description="TOG" evidence="11">
    <location>
        <begin position="2198"/>
        <end position="2432"/>
    </location>
</feature>
<feature type="compositionally biased region" description="Basic and acidic residues" evidence="10">
    <location>
        <begin position="3133"/>
        <end position="3143"/>
    </location>
</feature>
<dbReference type="SMART" id="SM01349">
    <property type="entry name" value="TOG"/>
    <property type="match status" value="4"/>
</dbReference>
<dbReference type="InterPro" id="IPR048491">
    <property type="entry name" value="XMAP215_CLASP_TOG"/>
</dbReference>
<feature type="domain" description="TOG" evidence="11">
    <location>
        <begin position="1309"/>
        <end position="1541"/>
    </location>
</feature>
<keyword evidence="7" id="KW-0677">Repeat</keyword>
<evidence type="ECO:0000256" key="4">
    <source>
        <dbReference type="ARBA" id="ARBA00022490"/>
    </source>
</evidence>
<dbReference type="Pfam" id="PF24984">
    <property type="entry name" value="HEAT_EF3_GNC1"/>
    <property type="match status" value="1"/>
</dbReference>
<keyword evidence="5" id="KW-0597">Phosphoprotein</keyword>
<comment type="similarity">
    <text evidence="3">Belongs to the GCN1 family.</text>
</comment>
<feature type="repeat" description="HEAT" evidence="9">
    <location>
        <begin position="1602"/>
        <end position="1640"/>
    </location>
</feature>
<comment type="cofactor">
    <cofactor evidence="1">
        <name>a divalent metal cation</name>
        <dbReference type="ChEBI" id="CHEBI:60240"/>
    </cofactor>
</comment>
<gene>
    <name evidence="12" type="ORF">AARE701A_LOCUS4468</name>
</gene>
<dbReference type="GO" id="GO:0034198">
    <property type="term" value="P:cellular response to amino acid starvation"/>
    <property type="evidence" value="ECO:0007669"/>
    <property type="project" value="TreeGrafter"/>
</dbReference>
<dbReference type="GO" id="GO:0005829">
    <property type="term" value="C:cytosol"/>
    <property type="evidence" value="ECO:0007669"/>
    <property type="project" value="TreeGrafter"/>
</dbReference>
<dbReference type="Pfam" id="PF23271">
    <property type="entry name" value="HEAT_GCN1"/>
    <property type="match status" value="1"/>
</dbReference>
<protein>
    <recommendedName>
        <fullName evidence="11">TOG domain-containing protein</fullName>
    </recommendedName>
</protein>
<dbReference type="Pfam" id="PF26138">
    <property type="entry name" value="DUF8040"/>
    <property type="match status" value="1"/>
</dbReference>
<sequence>MASPLESLLSISGSVSTSSTLIRLRIFRHDIPEILQNSDMTSDIAPVLVDMIFQTLAIYDDRASRKAVDDLIVKGLENVTFMKTFAAMLVQVMEKQLRFCFDTVCYRLLIWSCLLLGKSQFATVSKNAFVRVASTQASLLRIIMESSFRMRRASKRFMFHLFSQSQAIYSLYMDEVKGSRIPYKDSPELLGLLLEFSCSSPALFEQSKAIFADIYVKDVLNSREKQKQNLSNCFKPLLQRLSHEEFQTVILPAAVKMLKRNPEIVLEAVGFLLANVNIDLSKYALELLPVILPQARHTDEDRRHGALSMVRCLSEKSSNPDTIEAMFASVKAIIGGSEGRLQSPHQRIGMLNAVQELASAPEGKYIGCLSRTICSFLIACYKDEGNEDVKLSILSAIASWASRSSDAIQPNLVSFIAAGLKEKEALRRGHLRCVQIICRNPDTISQISDLLSPLIQLVKTGFTKAVQRLDGIYALLIVSKIAACDIKAEDTMVKEKLWTLISLNEPSLVQITLASKLSSDDCVVCADLLEVLLVEHSSRVLEAFSLKSLSQLLLFLLCHPSWNVRKTAYNAVTKIFLATSQLATTLLDEFSDFLSITGDQLVSSRTSDADNPVDHQAPFIPSVEVLVKALIVISSAAVAGPPSSWIVRAIFCSHHPSIVGTGKRDAVWKRLQKCLNTCGFDVATFLSTNGESVCKSLLGPMGLMSPKTPEQQAAVYSLSTMMSLAPEDTFTVFKMHLQDLPDRLSHDMLSETDIKIFHTPEGMLLSEQGIYVAQTIGAKYTKQEPSSNHSLKKGLASKETANSGRRDTAKLTKKADKGKTAKEEARELMLKEEASTRENVHRIQKSLSLVLHALGEMGLANPVFCHSQLPFLATFLDPLLRSPIVSAAAFENLVKLARCTVQPLCNWALEISTALRLIAIDEVDTSSDFRPSVDKAGKTYEGLFERIVNGLTISCKSGPLPVDTFTFIFPILERILLSSKRTKLHDDVLQILYMHLDPMLPLPRLRMISVLYHVLGVVPAYQASVGPALNELCLGLQADDVANALYGVYSKDVHVRMACLNAVKCIPAVSKCSLPQNVNIATNIWIALHDPEKSVAESADDLWARYGHDLGTDYSGIFKALSHINLNVRLAGAEALADALHESPASIQLSLSTLFSLYIRDATSGEDVFDAGWIGRQGIALALQSAADVLTTKDLPAVMTFLISRALADPNTDVRGKMINAGIMIIDKHGKENVSLLFPIFENYLNKEASDEEEYDLVREGVVIFTGALAKHLAKDDPKVHNVVEKLLEVLNTPSESVQRAVSTCLSPLMLSKQDDAPALFLRLLDKLMKSDKYGERRGAAFGLAGVVMGFGISSLKKYGLIVTLQEALIDRNSAKRREGALLAFECLCEKLGKLFEPYVIKMLPLLLVSFSDQVGAVREAAECAARAMMSQLSAYGVKLVLPSLLKGLEDKAWRTKQSSVQLLGAMAFCAPQQLSQCLPRVVPKLTEVLTDTHPKVQSAGQLALQQVGSVIKNPEISSLVPTLLLALTDPNEYTRHSLDTLLQTTFVNSVDAPSLALLVPIVHRGLRERSSETKKKASQIVGNMCSLVTEPKDMIPYIGLLLPEVKKVLVDPIPEVRSVAARAVGSLIRGMGEDNFPDLVPWLFETLKSDTSNVERYGAAQGLSEVIAALGTDYFENILPDLIRHCSHQKASVRDGYLTLFKFLPRSLGAQFQKYLQLVLPAILDGLADENESVRDAALGAGHVLVEHHATTSLPLLLPAVEDGIFNDNWRIRQSSVELLGDLLFKVAGTSGKALLEGGSDDEGASTEAQGRAIIDILGMDKRNEVLAALYMVRTDVSLSVRQAALHVWKTIVANTPKTLKEIMPILMSTLISSLASPSSERRQVAGRSLGELVRKLGERVLPLIIPILSKGLKDPDVDKRQGVCIGLNEVMASAGRSQLLSFMDQLIPTIRTALCDSALEVRESAGLAFSTLYKSAGLQAMDEIIPTLLEALEDDEMSTTALDGLKQIISVRTAAVLPHILPKLVHLPLSALNAHALGALAEVAGAGFNTHLGTILPALLSAMGDDNKEVQELAQEAAERVVLVIDEEGVETLLSELHKGVSDSQASIRRSSAYLIGYFFKSSKLYLIDEAPNMISTLIVMLSDSDSTTVEVSWEALARVIGSVPKEVLPSYIKLVRDAVSTARDKERRKRKGGYVVIPGLCLPKSLKPLLPVFLQGLISGSAELREQAAIGLGELIEVTSEQALKEFVIPITGPLIRIIGDRFPWQVKSAILATLIILIQRGGMALKPFLPQLQTTFVKCLQDSTRTIRSSAALALGKLSALSTRIDPLVGDLMTSFQAADSGVREAILSAMRGVIKHAGKSIGPAVRVRIFDLLKDLMHHEDDQVRISATSMLGVLSQYLEAAQLSVLLQEVKDLSASQNWGARHGSVLCISSLLKHNPSTIMTSSLFSSMLNSLKSSLKDEKFPLRESSTKALGRLLLRQLATDPSNTKVVIDVLSSIVSALHDDSSEVRRRSLSSLKAFAKDNPSATMANISVIGPPLAECLKDGNTPVRLAAERCALHVFQLTKGAENVQAAQKYITGLDARRLSKFPEQSDDSESDDDNVSGLQALRKKMSKNDNWSEEETRYFFQLYADERKKGNRTSIGMNKTGKAYIIKKFEERFQRGTVRYDDMGKLEMPDDWWEQRAEEWPAARKFKTKVVANMDVYEEEFRSVVVTGGEGWSAQTGEASLNSTVNGDDDDEADSVDKDMVEKQTQTQTQTQTQAGTSKAKKRRTEKDKTVEAVIRRTEVLDQKNRIAEQMLEREHASSVENVVEMLNGLPGMVRRWMLGDDDDDDDDELLLDSLTKERLSHRTDRGAGWRHVQQLMHGSDQQCYDILRMNQRTFDALCKMLTRQYGLEESENVYVEESVAMFLEVVGQDKTVRDIAARYQRSLDTVKRKIDDVLSVLLKFAADTLKPQQGEFTRVNPVLKNDDRYWPFFKDCVGALDGTHVPVRPPSHCAEKYKGRKLEPTMNVLAICNFDMKFIYAYVGVPGRAHDTKVLNHCARNEPSFPHPPNGKYYLVDSGYPTRTGYLGPHRGMRYHLGQFGRGGPPVTARELFNRKHSDEEEEEEEGEGEGEEGEEGEEEEEHVAYEPTGDRAMEALRDNITNECNKGRLPY</sequence>
<dbReference type="PROSITE" id="PS50077">
    <property type="entry name" value="HEAT_REPEAT"/>
    <property type="match status" value="4"/>
</dbReference>
<evidence type="ECO:0000313" key="13">
    <source>
        <dbReference type="Proteomes" id="UP000682877"/>
    </source>
</evidence>
<feature type="compositionally biased region" description="Low complexity" evidence="10">
    <location>
        <begin position="2757"/>
        <end position="2767"/>
    </location>
</feature>
<dbReference type="FunFam" id="1.25.10.10:FF:000090">
    <property type="entry name" value="eIF-2-alpha kinase activator GCN1"/>
    <property type="match status" value="1"/>
</dbReference>
<dbReference type="Pfam" id="PF24987">
    <property type="entry name" value="HEAT_EF3_N"/>
    <property type="match status" value="2"/>
</dbReference>
<dbReference type="GO" id="GO:0005856">
    <property type="term" value="C:cytoskeleton"/>
    <property type="evidence" value="ECO:0007669"/>
    <property type="project" value="UniProtKB-SubCell"/>
</dbReference>
<dbReference type="Pfam" id="PF24993">
    <property type="entry name" value="GNC1_N"/>
    <property type="match status" value="1"/>
</dbReference>
<evidence type="ECO:0000256" key="8">
    <source>
        <dbReference type="ARBA" id="ARBA00023212"/>
    </source>
</evidence>
<dbReference type="SUPFAM" id="SSF48371">
    <property type="entry name" value="ARM repeat"/>
    <property type="match status" value="4"/>
</dbReference>
<keyword evidence="8" id="KW-0206">Cytoskeleton</keyword>
<feature type="domain" description="TOG" evidence="11">
    <location>
        <begin position="1979"/>
        <end position="2195"/>
    </location>
</feature>
<proteinExistence type="inferred from homology"/>
<dbReference type="PANTHER" id="PTHR23346">
    <property type="entry name" value="TRANSLATIONAL ACTIVATOR GCN1-RELATED"/>
    <property type="match status" value="1"/>
</dbReference>
<dbReference type="Gene3D" id="1.25.10.10">
    <property type="entry name" value="Leucine-rich Repeat Variant"/>
    <property type="match status" value="8"/>
</dbReference>
<dbReference type="FunFam" id="1.25.10.10:FF:002049">
    <property type="entry name" value="Translational activator GCN1"/>
    <property type="match status" value="1"/>
</dbReference>
<dbReference type="GO" id="GO:0019887">
    <property type="term" value="F:protein kinase regulator activity"/>
    <property type="evidence" value="ECO:0007669"/>
    <property type="project" value="TreeGrafter"/>
</dbReference>
<name>A0A8S1ZRJ4_ARAAE</name>
<dbReference type="InterPro" id="IPR058353">
    <property type="entry name" value="DUF8040"/>
</dbReference>
<dbReference type="InterPro" id="IPR056810">
    <property type="entry name" value="GNC1-like_N"/>
</dbReference>
<evidence type="ECO:0000256" key="6">
    <source>
        <dbReference type="ARBA" id="ARBA00022723"/>
    </source>
</evidence>
<accession>A0A8S1ZRJ4</accession>
<dbReference type="Pfam" id="PF21041">
    <property type="entry name" value="XMAP215_CLASP_TOG"/>
    <property type="match status" value="1"/>
</dbReference>
<dbReference type="InterPro" id="IPR016024">
    <property type="entry name" value="ARM-type_fold"/>
</dbReference>
<dbReference type="EMBL" id="LR999452">
    <property type="protein sequence ID" value="CAE5962831.1"/>
    <property type="molecule type" value="Genomic_DNA"/>
</dbReference>
<dbReference type="InterPro" id="IPR011989">
    <property type="entry name" value="ARM-like"/>
</dbReference>
<feature type="region of interest" description="Disordered" evidence="10">
    <location>
        <begin position="2726"/>
        <end position="2783"/>
    </location>
</feature>
<feature type="domain" description="TOG" evidence="11">
    <location>
        <begin position="1632"/>
        <end position="1878"/>
    </location>
</feature>
<dbReference type="InterPro" id="IPR057546">
    <property type="entry name" value="HEAT_GCN1"/>
</dbReference>
<dbReference type="PANTHER" id="PTHR23346:SF7">
    <property type="entry name" value="STALLED RIBOSOME SENSOR GCN1"/>
    <property type="match status" value="1"/>
</dbReference>
<dbReference type="GO" id="GO:0046872">
    <property type="term" value="F:metal ion binding"/>
    <property type="evidence" value="ECO:0007669"/>
    <property type="project" value="UniProtKB-KW"/>
</dbReference>
<evidence type="ECO:0000259" key="11">
    <source>
        <dbReference type="SMART" id="SM01349"/>
    </source>
</evidence>
<dbReference type="FunFam" id="1.25.10.10:FF:000162">
    <property type="entry name" value="GCN1, eIF2 alpha kinase activator homolog"/>
    <property type="match status" value="1"/>
</dbReference>
<dbReference type="Pfam" id="PF13359">
    <property type="entry name" value="DDE_Tnp_4"/>
    <property type="match status" value="1"/>
</dbReference>
<keyword evidence="4" id="KW-0963">Cytoplasm</keyword>
<dbReference type="Proteomes" id="UP000682877">
    <property type="component" value="Chromosome 2"/>
</dbReference>
<dbReference type="Pfam" id="PF25786">
    <property type="entry name" value="HEAT_GCN1_C"/>
    <property type="match status" value="1"/>
</dbReference>
<feature type="repeat" description="HEAT" evidence="9">
    <location>
        <begin position="2057"/>
        <end position="2095"/>
    </location>
</feature>
<evidence type="ECO:0000256" key="5">
    <source>
        <dbReference type="ARBA" id="ARBA00022553"/>
    </source>
</evidence>
<feature type="region of interest" description="Disordered" evidence="10">
    <location>
        <begin position="3105"/>
        <end position="3143"/>
    </location>
</feature>
<evidence type="ECO:0000256" key="2">
    <source>
        <dbReference type="ARBA" id="ARBA00004245"/>
    </source>
</evidence>
<dbReference type="GO" id="GO:0006417">
    <property type="term" value="P:regulation of translation"/>
    <property type="evidence" value="ECO:0007669"/>
    <property type="project" value="TreeGrafter"/>
</dbReference>
<evidence type="ECO:0000256" key="9">
    <source>
        <dbReference type="PROSITE-ProRule" id="PRU00103"/>
    </source>
</evidence>
<evidence type="ECO:0000256" key="3">
    <source>
        <dbReference type="ARBA" id="ARBA00007366"/>
    </source>
</evidence>
<evidence type="ECO:0000256" key="7">
    <source>
        <dbReference type="ARBA" id="ARBA00022737"/>
    </source>
</evidence>
<dbReference type="GO" id="GO:0015631">
    <property type="term" value="F:tubulin binding"/>
    <property type="evidence" value="ECO:0007669"/>
    <property type="project" value="InterPro"/>
</dbReference>
<keyword evidence="6" id="KW-0479">Metal-binding</keyword>